<dbReference type="EMBL" id="CAJNOQ010007069">
    <property type="protein sequence ID" value="CAF1156768.1"/>
    <property type="molecule type" value="Genomic_DNA"/>
</dbReference>
<dbReference type="Proteomes" id="UP000663829">
    <property type="component" value="Unassembled WGS sequence"/>
</dbReference>
<evidence type="ECO:0000313" key="3">
    <source>
        <dbReference type="Proteomes" id="UP000663829"/>
    </source>
</evidence>
<reference evidence="1" key="1">
    <citation type="submission" date="2021-02" db="EMBL/GenBank/DDBJ databases">
        <authorList>
            <person name="Nowell W R."/>
        </authorList>
    </citation>
    <scope>NUCLEOTIDE SEQUENCE</scope>
</reference>
<sequence length="271" mass="31948">MLRPWLDDITCVTRGSQCSHQKHMLYKYAGFIHSERTEELMNECYELIEESNRKNVKILGVKGIELLIYGQCSELFSIHAHLHLYQQANAHSGLVFHSMFSSESILNYLSKFAYENIGLGEQIVYWYTIDIQQQVKTSYPLFERNEFPVDNLTDANLLIDYKKEFRLACLKYFSDDIISNKKIFSRFQRGLEIFHSLSYRNRQQSASYCVSVRNLNCFNSIILDKLYRFVHSAVDEYVVLPCSFIRKKCIFINQDLDSLLCTEIEYELEHD</sequence>
<accession>A0A814T582</accession>
<gene>
    <name evidence="1" type="ORF">GPM918_LOCUS21467</name>
    <name evidence="2" type="ORF">SRO942_LOCUS21464</name>
</gene>
<organism evidence="1 3">
    <name type="scientific">Didymodactylos carnosus</name>
    <dbReference type="NCBI Taxonomy" id="1234261"/>
    <lineage>
        <taxon>Eukaryota</taxon>
        <taxon>Metazoa</taxon>
        <taxon>Spiralia</taxon>
        <taxon>Gnathifera</taxon>
        <taxon>Rotifera</taxon>
        <taxon>Eurotatoria</taxon>
        <taxon>Bdelloidea</taxon>
        <taxon>Philodinida</taxon>
        <taxon>Philodinidae</taxon>
        <taxon>Didymodactylos</taxon>
    </lineage>
</organism>
<protein>
    <submittedName>
        <fullName evidence="1">Uncharacterized protein</fullName>
    </submittedName>
</protein>
<comment type="caution">
    <text evidence="1">The sequence shown here is derived from an EMBL/GenBank/DDBJ whole genome shotgun (WGS) entry which is preliminary data.</text>
</comment>
<proteinExistence type="predicted"/>
<name>A0A814T582_9BILA</name>
<keyword evidence="3" id="KW-1185">Reference proteome</keyword>
<evidence type="ECO:0000313" key="2">
    <source>
        <dbReference type="EMBL" id="CAF3920207.1"/>
    </source>
</evidence>
<evidence type="ECO:0000313" key="1">
    <source>
        <dbReference type="EMBL" id="CAF1156768.1"/>
    </source>
</evidence>
<dbReference type="Proteomes" id="UP000681722">
    <property type="component" value="Unassembled WGS sequence"/>
</dbReference>
<dbReference type="AlphaFoldDB" id="A0A814T582"/>
<dbReference type="EMBL" id="CAJOBC010007068">
    <property type="protein sequence ID" value="CAF3920207.1"/>
    <property type="molecule type" value="Genomic_DNA"/>
</dbReference>